<dbReference type="VEuPathDB" id="FungiDB:BO70DRAFT_365288"/>
<proteinExistence type="predicted"/>
<evidence type="ECO:0000256" key="1">
    <source>
        <dbReference type="SAM" id="MobiDB-lite"/>
    </source>
</evidence>
<dbReference type="EMBL" id="MSFL01000029">
    <property type="protein sequence ID" value="PWY70981.1"/>
    <property type="molecule type" value="Genomic_DNA"/>
</dbReference>
<dbReference type="AlphaFoldDB" id="A0A317VCK6"/>
<comment type="caution">
    <text evidence="2">The sequence shown here is derived from an EMBL/GenBank/DDBJ whole genome shotgun (WGS) entry which is preliminary data.</text>
</comment>
<name>A0A317VCK6_9EURO</name>
<feature type="region of interest" description="Disordered" evidence="1">
    <location>
        <begin position="1"/>
        <end position="31"/>
    </location>
</feature>
<organism evidence="2 3">
    <name type="scientific">Aspergillus heteromorphus CBS 117.55</name>
    <dbReference type="NCBI Taxonomy" id="1448321"/>
    <lineage>
        <taxon>Eukaryota</taxon>
        <taxon>Fungi</taxon>
        <taxon>Dikarya</taxon>
        <taxon>Ascomycota</taxon>
        <taxon>Pezizomycotina</taxon>
        <taxon>Eurotiomycetes</taxon>
        <taxon>Eurotiomycetidae</taxon>
        <taxon>Eurotiales</taxon>
        <taxon>Aspergillaceae</taxon>
        <taxon>Aspergillus</taxon>
        <taxon>Aspergillus subgen. Circumdati</taxon>
    </lineage>
</organism>
<evidence type="ECO:0000313" key="2">
    <source>
        <dbReference type="EMBL" id="PWY70981.1"/>
    </source>
</evidence>
<gene>
    <name evidence="2" type="ORF">BO70DRAFT_365288</name>
</gene>
<reference evidence="2 3" key="1">
    <citation type="submission" date="2016-12" db="EMBL/GenBank/DDBJ databases">
        <title>The genomes of Aspergillus section Nigri reveals drivers in fungal speciation.</title>
        <authorList>
            <consortium name="DOE Joint Genome Institute"/>
            <person name="Vesth T.C."/>
            <person name="Nybo J."/>
            <person name="Theobald S."/>
            <person name="Brandl J."/>
            <person name="Frisvad J.C."/>
            <person name="Nielsen K.F."/>
            <person name="Lyhne E.K."/>
            <person name="Kogle M.E."/>
            <person name="Kuo A."/>
            <person name="Riley R."/>
            <person name="Clum A."/>
            <person name="Nolan M."/>
            <person name="Lipzen A."/>
            <person name="Salamov A."/>
            <person name="Henrissat B."/>
            <person name="Wiebenga A."/>
            <person name="De Vries R.P."/>
            <person name="Grigoriev I.V."/>
            <person name="Mortensen U.H."/>
            <person name="Andersen M.R."/>
            <person name="Baker S.E."/>
        </authorList>
    </citation>
    <scope>NUCLEOTIDE SEQUENCE [LARGE SCALE GENOMIC DNA]</scope>
    <source>
        <strain evidence="2 3">CBS 117.55</strain>
    </source>
</reference>
<dbReference type="Proteomes" id="UP000247233">
    <property type="component" value="Unassembled WGS sequence"/>
</dbReference>
<sequence length="98" mass="10534">MGWQCGSWQQKTDPTASKSRQPGPPSPKAPGTGCLICSGLLVRWRADASRPAYKAQCLSPVATPSSSSQSHRAYCTTHYRHDAPELRGVQLGLLAKTP</sequence>
<accession>A0A317VCK6</accession>
<dbReference type="OrthoDB" id="4508606at2759"/>
<protein>
    <submittedName>
        <fullName evidence="2">Uncharacterized protein</fullName>
    </submittedName>
</protein>
<dbReference type="RefSeq" id="XP_025396083.1">
    <property type="nucleotide sequence ID" value="XM_025544028.1"/>
</dbReference>
<keyword evidence="3" id="KW-1185">Reference proteome</keyword>
<feature type="compositionally biased region" description="Polar residues" evidence="1">
    <location>
        <begin position="1"/>
        <end position="20"/>
    </location>
</feature>
<dbReference type="GeneID" id="37066265"/>
<evidence type="ECO:0000313" key="3">
    <source>
        <dbReference type="Proteomes" id="UP000247233"/>
    </source>
</evidence>